<dbReference type="AlphaFoldDB" id="A0A1C3JN65"/>
<evidence type="ECO:0000259" key="1">
    <source>
        <dbReference type="Pfam" id="PF14339"/>
    </source>
</evidence>
<dbReference type="SUPFAM" id="SSF63825">
    <property type="entry name" value="YWTD domain"/>
    <property type="match status" value="1"/>
</dbReference>
<organism evidence="2 5">
    <name type="scientific">Marinomonas gallaica</name>
    <dbReference type="NCBI Taxonomy" id="1806667"/>
    <lineage>
        <taxon>Bacteria</taxon>
        <taxon>Pseudomonadati</taxon>
        <taxon>Pseudomonadota</taxon>
        <taxon>Gammaproteobacteria</taxon>
        <taxon>Oceanospirillales</taxon>
        <taxon>Oceanospirillaceae</taxon>
        <taxon>Marinomonas</taxon>
    </lineage>
</organism>
<sequence length="346" mass="37347">MTQGTFFGLVENFIRHVHVIGFTVFFVRRRKMAFIVVYQLTTFLKRGNERMCALNSKWNLGLTAVSAVLASSLTLAAPTLSKTPTSVWGVDDHHTLFNVHPDEPSNILTSLQIKNLVEGDQLIGIDYRVARGDLYALANTGRIYRLDTQTGNAVLIEGSEPLAEMAVGPYGFDFNPAADKLRVVGNRSDNLRLDPDSGARVDFDKTTSGVQTDPALAFDHEDQFAGQSPDIVAAAYTYNPNDSKLTTNYAIDRRKGMLLMQGTKEGASPSVSPNLGVLYSVGNLGMGPLKDASFDISDVSNTALAAVLSVKETKTQLVTIDLETGMASPIGVFGTGSHIIGMAIEP</sequence>
<gene>
    <name evidence="2" type="ORF">MGA5115_00713</name>
    <name evidence="3" type="ORF">MGA5116_00931</name>
</gene>
<dbReference type="Proteomes" id="UP000092840">
    <property type="component" value="Unassembled WGS sequence"/>
</dbReference>
<accession>A0A1C3JN65</accession>
<reference evidence="2 5" key="2">
    <citation type="submission" date="2016-06" db="EMBL/GenBank/DDBJ databases">
        <authorList>
            <person name="Kjaerup R.B."/>
            <person name="Dalgaard T.S."/>
            <person name="Juul-Madsen H.R."/>
        </authorList>
    </citation>
    <scope>NUCLEOTIDE SEQUENCE [LARGE SCALE GENOMIC DNA]</scope>
    <source>
        <strain evidence="2 5">CECT 5115</strain>
    </source>
</reference>
<reference evidence="3 4" key="1">
    <citation type="submission" date="2016-06" db="EMBL/GenBank/DDBJ databases">
        <authorList>
            <person name="Rodrigo-Torres L."/>
            <person name="Arahal D.R."/>
        </authorList>
    </citation>
    <scope>NUCLEOTIDE SEQUENCE [LARGE SCALE GENOMIC DNA]</scope>
    <source>
        <strain evidence="3 4">CECT 5116</strain>
    </source>
</reference>
<protein>
    <recommendedName>
        <fullName evidence="1">DUF4394 domain-containing protein</fullName>
    </recommendedName>
</protein>
<dbReference type="Proteomes" id="UP000092871">
    <property type="component" value="Unassembled WGS sequence"/>
</dbReference>
<evidence type="ECO:0000313" key="5">
    <source>
        <dbReference type="Proteomes" id="UP000092871"/>
    </source>
</evidence>
<keyword evidence="4" id="KW-1185">Reference proteome</keyword>
<evidence type="ECO:0000313" key="3">
    <source>
        <dbReference type="EMBL" id="SBT20348.1"/>
    </source>
</evidence>
<dbReference type="EMBL" id="FLRB01000006">
    <property type="protein sequence ID" value="SBT20348.1"/>
    <property type="molecule type" value="Genomic_DNA"/>
</dbReference>
<dbReference type="RefSeq" id="WP_083202882.1">
    <property type="nucleotide sequence ID" value="NZ_FLRA01000003.1"/>
</dbReference>
<evidence type="ECO:0000313" key="4">
    <source>
        <dbReference type="Proteomes" id="UP000092840"/>
    </source>
</evidence>
<dbReference type="Pfam" id="PF14339">
    <property type="entry name" value="DUF4394"/>
    <property type="match status" value="1"/>
</dbReference>
<dbReference type="EMBL" id="FLRA01000003">
    <property type="protein sequence ID" value="SBT16632.1"/>
    <property type="molecule type" value="Genomic_DNA"/>
</dbReference>
<proteinExistence type="predicted"/>
<feature type="domain" description="DUF4394" evidence="1">
    <location>
        <begin position="96"/>
        <end position="343"/>
    </location>
</feature>
<dbReference type="OrthoDB" id="531718at2"/>
<evidence type="ECO:0000313" key="2">
    <source>
        <dbReference type="EMBL" id="SBT16632.1"/>
    </source>
</evidence>
<name>A0A1C3JN65_9GAMM</name>
<dbReference type="InterPro" id="IPR025507">
    <property type="entry name" value="DUF4394"/>
</dbReference>